<evidence type="ECO:0008006" key="5">
    <source>
        <dbReference type="Google" id="ProtNLM"/>
    </source>
</evidence>
<gene>
    <name evidence="3" type="ORF">LSAT_V11C400225740</name>
</gene>
<dbReference type="FunFam" id="2.80.10.50:FF:000067">
    <property type="entry name" value="BnaC05g19630D protein"/>
    <property type="match status" value="1"/>
</dbReference>
<dbReference type="InterPro" id="IPR054726">
    <property type="entry name" value="Ubiq_DUF569-assoc"/>
</dbReference>
<dbReference type="AlphaFoldDB" id="A0A9R1XMQ8"/>
<organism evidence="3 4">
    <name type="scientific">Lactuca sativa</name>
    <name type="common">Garden lettuce</name>
    <dbReference type="NCBI Taxonomy" id="4236"/>
    <lineage>
        <taxon>Eukaryota</taxon>
        <taxon>Viridiplantae</taxon>
        <taxon>Streptophyta</taxon>
        <taxon>Embryophyta</taxon>
        <taxon>Tracheophyta</taxon>
        <taxon>Spermatophyta</taxon>
        <taxon>Magnoliopsida</taxon>
        <taxon>eudicotyledons</taxon>
        <taxon>Gunneridae</taxon>
        <taxon>Pentapetalae</taxon>
        <taxon>asterids</taxon>
        <taxon>campanulids</taxon>
        <taxon>Asterales</taxon>
        <taxon>Asteraceae</taxon>
        <taxon>Cichorioideae</taxon>
        <taxon>Cichorieae</taxon>
        <taxon>Lactucinae</taxon>
        <taxon>Lactuca</taxon>
    </lineage>
</organism>
<dbReference type="PANTHER" id="PTHR31205:SF52">
    <property type="entry name" value="ACTIN-CROSSLINKING"/>
    <property type="match status" value="1"/>
</dbReference>
<evidence type="ECO:0000313" key="4">
    <source>
        <dbReference type="Proteomes" id="UP000235145"/>
    </source>
</evidence>
<feature type="domain" description="DUF569" evidence="1">
    <location>
        <begin position="39"/>
        <end position="178"/>
    </location>
</feature>
<dbReference type="Pfam" id="PF22932">
    <property type="entry name" value="Ubiq_DUF_assoc"/>
    <property type="match status" value="1"/>
</dbReference>
<dbReference type="Proteomes" id="UP000235145">
    <property type="component" value="Unassembled WGS sequence"/>
</dbReference>
<accession>A0A9R1XMQ8</accession>
<sequence length="317" mass="36363">MLIQAQKPELISKSNPGFPFQHLQFPFCQSETTIQSGGMEYFQRAKAVRLRSHHRKYLLADDDGEHVIQDRQGTFKNARWKVEFDDKYDNVIRLKSCFGRYLTASEDPHILGVTGQKVIQSVPRKINSSVEWEPILEASKVRLKTRYGNYLRANGGVPPWRNSITHDIPHRHRNWILWDVEIVEIRLHPPKRKSDPSLDLDLDSSSFHLLSCPFPMGSDPNSGNSKNEGRMIYYKLVDDDGEIYDAEGSFLFKGNTIEDLTQNLEEETELENITVCSRNPLNGRLYPLRLALPPNNTTLNIIVVPETSKAAKDFQTI</sequence>
<name>A0A9R1XMQ8_LACSA</name>
<evidence type="ECO:0000259" key="2">
    <source>
        <dbReference type="Pfam" id="PF22932"/>
    </source>
</evidence>
<dbReference type="EMBL" id="NBSK02000004">
    <property type="protein sequence ID" value="KAJ0213122.1"/>
    <property type="molecule type" value="Genomic_DNA"/>
</dbReference>
<protein>
    <recommendedName>
        <fullName evidence="5">DUF569 domain-containing protein</fullName>
    </recommendedName>
</protein>
<dbReference type="PANTHER" id="PTHR31205">
    <property type="entry name" value="ACTIN CROSS-LINKING PROTEIN (DUF569)"/>
    <property type="match status" value="1"/>
</dbReference>
<dbReference type="SUPFAM" id="SSF50405">
    <property type="entry name" value="Actin-crosslinking proteins"/>
    <property type="match status" value="1"/>
</dbReference>
<dbReference type="Pfam" id="PF04601">
    <property type="entry name" value="DUF569"/>
    <property type="match status" value="1"/>
</dbReference>
<reference evidence="3 4" key="1">
    <citation type="journal article" date="2017" name="Nat. Commun.">
        <title>Genome assembly with in vitro proximity ligation data and whole-genome triplication in lettuce.</title>
        <authorList>
            <person name="Reyes-Chin-Wo S."/>
            <person name="Wang Z."/>
            <person name="Yang X."/>
            <person name="Kozik A."/>
            <person name="Arikit S."/>
            <person name="Song C."/>
            <person name="Xia L."/>
            <person name="Froenicke L."/>
            <person name="Lavelle D.O."/>
            <person name="Truco M.J."/>
            <person name="Xia R."/>
            <person name="Zhu S."/>
            <person name="Xu C."/>
            <person name="Xu H."/>
            <person name="Xu X."/>
            <person name="Cox K."/>
            <person name="Korf I."/>
            <person name="Meyers B.C."/>
            <person name="Michelmore R.W."/>
        </authorList>
    </citation>
    <scope>NUCLEOTIDE SEQUENCE [LARGE SCALE GENOMIC DNA]</scope>
    <source>
        <strain evidence="4">cv. Salinas</strain>
        <tissue evidence="3">Seedlings</tissue>
    </source>
</reference>
<evidence type="ECO:0000313" key="3">
    <source>
        <dbReference type="EMBL" id="KAJ0213122.1"/>
    </source>
</evidence>
<dbReference type="Gene3D" id="2.80.10.50">
    <property type="match status" value="1"/>
</dbReference>
<dbReference type="CDD" id="cd23340">
    <property type="entry name" value="beta-trefoil_FSCN_ACP-like"/>
    <property type="match status" value="1"/>
</dbReference>
<dbReference type="InterPro" id="IPR007679">
    <property type="entry name" value="DUF569"/>
</dbReference>
<keyword evidence="4" id="KW-1185">Reference proteome</keyword>
<evidence type="ECO:0000259" key="1">
    <source>
        <dbReference type="Pfam" id="PF04601"/>
    </source>
</evidence>
<proteinExistence type="predicted"/>
<dbReference type="InterPro" id="IPR008999">
    <property type="entry name" value="Actin-crosslinking"/>
</dbReference>
<feature type="domain" description="DUF569" evidence="2">
    <location>
        <begin position="229"/>
        <end position="304"/>
    </location>
</feature>
<comment type="caution">
    <text evidence="3">The sequence shown here is derived from an EMBL/GenBank/DDBJ whole genome shotgun (WGS) entry which is preliminary data.</text>
</comment>